<dbReference type="EMBL" id="GL945017">
    <property type="protein sequence ID" value="EGN55754.1"/>
    <property type="molecule type" value="Genomic_DNA"/>
</dbReference>
<gene>
    <name evidence="2" type="ORF">Premu_0268</name>
</gene>
<name>F8NA24_9BACT</name>
<proteinExistence type="predicted"/>
<evidence type="ECO:0000256" key="1">
    <source>
        <dbReference type="SAM" id="SignalP"/>
    </source>
</evidence>
<dbReference type="eggNOG" id="ENOG5032QUV">
    <property type="taxonomic scope" value="Bacteria"/>
</dbReference>
<feature type="chain" id="PRO_5003375770" description="Lipoprotein" evidence="1">
    <location>
        <begin position="18"/>
        <end position="274"/>
    </location>
</feature>
<accession>F8NA24</accession>
<reference evidence="3" key="1">
    <citation type="journal article" date="2011" name="Stand. Genomic Sci.">
        <title>Non-contiguous finished genome sequence of the opportunistic oral pathogen Prevotella multisaccharivorax type strain (PPPA20).</title>
        <authorList>
            <person name="Pati A."/>
            <person name="Gronow S."/>
            <person name="Lu M."/>
            <person name="Lapidus A."/>
            <person name="Nolan M."/>
            <person name="Lucas S."/>
            <person name="Hammon N."/>
            <person name="Deshpande S."/>
            <person name="Cheng J.F."/>
            <person name="Tapia R."/>
            <person name="Han C."/>
            <person name="Goodwin L."/>
            <person name="Pitluck S."/>
            <person name="Liolios K."/>
            <person name="Pagani I."/>
            <person name="Mavromatis K."/>
            <person name="Mikhailova N."/>
            <person name="Huntemann M."/>
            <person name="Chen A."/>
            <person name="Palaniappan K."/>
            <person name="Land M."/>
            <person name="Hauser L."/>
            <person name="Detter J.C."/>
            <person name="Brambilla E.M."/>
            <person name="Rohde M."/>
            <person name="Goker M."/>
            <person name="Woyke T."/>
            <person name="Bristow J."/>
            <person name="Eisen J.A."/>
            <person name="Markowitz V."/>
            <person name="Hugenholtz P."/>
            <person name="Kyrpides N.C."/>
            <person name="Klenk H.P."/>
            <person name="Ivanova N."/>
        </authorList>
    </citation>
    <scope>NUCLEOTIDE SEQUENCE [LARGE SCALE GENOMIC DNA]</scope>
    <source>
        <strain evidence="3">DSM 17128</strain>
    </source>
</reference>
<evidence type="ECO:0000313" key="3">
    <source>
        <dbReference type="Proteomes" id="UP000002772"/>
    </source>
</evidence>
<sequence length="274" mass="29942">MKCVSYIAMIIALLVFAGCDPVVDDRGAGSVLTPDQLDLGVYNLTDGSNAIVVKNNTPGVGSYWDYGTGVSTRQCDTIVMPYVGDISVKFVGLCDGGQVRAERLVHISKIDHAIQKEWTLFAGSTLEGKKWTWDFEGANNAVYGTGGWLAEFLPSWSVTAPGDLEDRDCSMVFNLNGGPNVEKVDANGKVLEKGTFSFDMTATKSNADDGTPWSIGELKLQRVTMLSGHAYWDKNNKITTFEILKLTEHEMILCWNSADAAAWSDATFWVLKSE</sequence>
<protein>
    <recommendedName>
        <fullName evidence="4">Lipoprotein</fullName>
    </recommendedName>
</protein>
<organism evidence="2 3">
    <name type="scientific">Hallella multisaccharivorax DSM 17128</name>
    <dbReference type="NCBI Taxonomy" id="688246"/>
    <lineage>
        <taxon>Bacteria</taxon>
        <taxon>Pseudomonadati</taxon>
        <taxon>Bacteroidota</taxon>
        <taxon>Bacteroidia</taxon>
        <taxon>Bacteroidales</taxon>
        <taxon>Prevotellaceae</taxon>
        <taxon>Hallella</taxon>
    </lineage>
</organism>
<dbReference type="Proteomes" id="UP000002772">
    <property type="component" value="Unassembled WGS sequence"/>
</dbReference>
<keyword evidence="3" id="KW-1185">Reference proteome</keyword>
<dbReference type="AlphaFoldDB" id="F8NA24"/>
<dbReference type="OrthoDB" id="646668at2"/>
<keyword evidence="1" id="KW-0732">Signal</keyword>
<dbReference type="PROSITE" id="PS51257">
    <property type="entry name" value="PROKAR_LIPOPROTEIN"/>
    <property type="match status" value="1"/>
</dbReference>
<evidence type="ECO:0000313" key="2">
    <source>
        <dbReference type="EMBL" id="EGN55754.1"/>
    </source>
</evidence>
<dbReference type="HOGENOM" id="CLU_083822_0_0_10"/>
<feature type="signal peptide" evidence="1">
    <location>
        <begin position="1"/>
        <end position="17"/>
    </location>
</feature>
<evidence type="ECO:0008006" key="4">
    <source>
        <dbReference type="Google" id="ProtNLM"/>
    </source>
</evidence>
<dbReference type="STRING" id="688246.Premu_0268"/>